<accession>A0A8F5ZI04</accession>
<name>A0A8F5ZI04_METHU</name>
<dbReference type="EMBL" id="CP077107">
    <property type="protein sequence ID" value="QXO95293.1"/>
    <property type="molecule type" value="Genomic_DNA"/>
</dbReference>
<proteinExistence type="predicted"/>
<feature type="region of interest" description="Disordered" evidence="1">
    <location>
        <begin position="29"/>
        <end position="68"/>
    </location>
</feature>
<reference evidence="2 3" key="1">
    <citation type="submission" date="2021-06" db="EMBL/GenBank/DDBJ databases">
        <title>Complete genome sequence of the secondary alcohol utilizing methanogen Methanospirillum hungatei strain GP1.</title>
        <authorList>
            <person name="Day L.A."/>
            <person name="Costa K.C."/>
        </authorList>
    </citation>
    <scope>NUCLEOTIDE SEQUENCE [LARGE SCALE GENOMIC DNA]</scope>
    <source>
        <strain evidence="2 3">GP1</strain>
    </source>
</reference>
<organism evidence="2 3">
    <name type="scientific">Methanospirillum hungatei</name>
    <dbReference type="NCBI Taxonomy" id="2203"/>
    <lineage>
        <taxon>Archaea</taxon>
        <taxon>Methanobacteriati</taxon>
        <taxon>Methanobacteriota</taxon>
        <taxon>Stenosarchaea group</taxon>
        <taxon>Methanomicrobia</taxon>
        <taxon>Methanomicrobiales</taxon>
        <taxon>Methanospirillaceae</taxon>
        <taxon>Methanospirillum</taxon>
    </lineage>
</organism>
<protein>
    <submittedName>
        <fullName evidence="2">Uncharacterized protein</fullName>
    </submittedName>
</protein>
<gene>
    <name evidence="2" type="ORF">KSK55_02445</name>
</gene>
<dbReference type="Proteomes" id="UP000694228">
    <property type="component" value="Chromosome"/>
</dbReference>
<evidence type="ECO:0000256" key="1">
    <source>
        <dbReference type="SAM" id="MobiDB-lite"/>
    </source>
</evidence>
<sequence length="68" mass="7089">MGRTLANNRKPSHDTPLVCINPKISYLSSSAGSESGAGRPGIHSESAGGHQQAALASSKGQTRRYQIP</sequence>
<evidence type="ECO:0000313" key="3">
    <source>
        <dbReference type="Proteomes" id="UP000694228"/>
    </source>
</evidence>
<dbReference type="AlphaFoldDB" id="A0A8F5ZI04"/>
<feature type="compositionally biased region" description="Polar residues" evidence="1">
    <location>
        <begin position="54"/>
        <end position="68"/>
    </location>
</feature>
<evidence type="ECO:0000313" key="2">
    <source>
        <dbReference type="EMBL" id="QXO95293.1"/>
    </source>
</evidence>